<proteinExistence type="predicted"/>
<comment type="caution">
    <text evidence="1">The sequence shown here is derived from an EMBL/GenBank/DDBJ whole genome shotgun (WGS) entry which is preliminary data.</text>
</comment>
<sequence>MGREQELSHNRYQWYSPPQDIYQYASRALPSPPTPVPTQPRSFSASRSFGEGHSRQHTPEPLFIAKRVNNGPRTTAFGGGMNEEVLMTRWPQHVKVPEDSQLYDDPPLVSPQPQRPESKLLSMWENGDELVSPIDTPEAADFAAHVVSPLSEDSGRWASSATGQAPMEYESWFDDTSSDEEERPESPDQAPQENQFTDDTFPRMSQVPFSRTSFRYSDPGSPLSPDLDWDFGEPGPDVGGFDYASGRQTVQAQVYTLPTLNSDAKTHSGDGDIPVGEPRVSLEMPHIATFLSNGARAGQLRVPPPLELGQQPLHIHENSAKAPYPLRTSSVSSQRSMFRSDRPSSKQHKRRSGLGGFGSPRFRKPPPGFTEVFSQIDYQGSVSTVPRVKNMLSKAKHGLGLGSDESKKEKRREDLKRQVLVNTEE</sequence>
<dbReference type="EMBL" id="JAPDGR010000183">
    <property type="protein sequence ID" value="KAJ2994169.1"/>
    <property type="molecule type" value="Genomic_DNA"/>
</dbReference>
<dbReference type="Proteomes" id="UP001143856">
    <property type="component" value="Unassembled WGS sequence"/>
</dbReference>
<reference evidence="1" key="1">
    <citation type="submission" date="2022-10" db="EMBL/GenBank/DDBJ databases">
        <title>Genome Sequence of Xylaria curta.</title>
        <authorList>
            <person name="Buettner E."/>
        </authorList>
    </citation>
    <scope>NUCLEOTIDE SEQUENCE</scope>
    <source>
        <strain evidence="1">Babe10</strain>
    </source>
</reference>
<accession>A0ACC1PJW2</accession>
<keyword evidence="2" id="KW-1185">Reference proteome</keyword>
<protein>
    <submittedName>
        <fullName evidence="1">Uncharacterized protein</fullName>
    </submittedName>
</protein>
<evidence type="ECO:0000313" key="1">
    <source>
        <dbReference type="EMBL" id="KAJ2994169.1"/>
    </source>
</evidence>
<organism evidence="1 2">
    <name type="scientific">Xylaria curta</name>
    <dbReference type="NCBI Taxonomy" id="42375"/>
    <lineage>
        <taxon>Eukaryota</taxon>
        <taxon>Fungi</taxon>
        <taxon>Dikarya</taxon>
        <taxon>Ascomycota</taxon>
        <taxon>Pezizomycotina</taxon>
        <taxon>Sordariomycetes</taxon>
        <taxon>Xylariomycetidae</taxon>
        <taxon>Xylariales</taxon>
        <taxon>Xylariaceae</taxon>
        <taxon>Xylaria</taxon>
    </lineage>
</organism>
<evidence type="ECO:0000313" key="2">
    <source>
        <dbReference type="Proteomes" id="UP001143856"/>
    </source>
</evidence>
<gene>
    <name evidence="1" type="ORF">NUW58_g1630</name>
</gene>
<name>A0ACC1PJW2_9PEZI</name>